<feature type="transmembrane region" description="Helical" evidence="2">
    <location>
        <begin position="159"/>
        <end position="176"/>
    </location>
</feature>
<dbReference type="InterPro" id="IPR018734">
    <property type="entry name" value="DUF2275"/>
</dbReference>
<gene>
    <name evidence="5" type="ORF">H7J73_20805</name>
</gene>
<dbReference type="InterPro" id="IPR027383">
    <property type="entry name" value="Znf_put"/>
</dbReference>
<evidence type="ECO:0000313" key="6">
    <source>
        <dbReference type="Proteomes" id="UP001526201"/>
    </source>
</evidence>
<evidence type="ECO:0000313" key="5">
    <source>
        <dbReference type="EMBL" id="MCV7228457.1"/>
    </source>
</evidence>
<keyword evidence="2" id="KW-0472">Membrane</keyword>
<evidence type="ECO:0000256" key="1">
    <source>
        <dbReference type="SAM" id="MobiDB-lite"/>
    </source>
</evidence>
<sequence length="250" mass="26331">MQCDVAREALSARIDGEREPVPAARVDEHLQTCRDCCAWYILADEQAKSVTLRPAQARPDLSAAILLAAGIAPVGRYRRWARRTRRYGARGALIAVGVVQLIIALAQIDGADFGMLTSAAHHGGAMNGEHLMNETTAWSFALGLAMIIAGAWPVAAAGIACVVGIFAVVLGWYVVADSLAGQVTEIRVLSHLPVIGGAVLAALVYRQFGHGRPTPPAASAGDTADDIVLPGNARRGRRRGHLRSSTDSAA</sequence>
<organism evidence="5 6">
    <name type="scientific">Mycolicibacterium komossense</name>
    <dbReference type="NCBI Taxonomy" id="1779"/>
    <lineage>
        <taxon>Bacteria</taxon>
        <taxon>Bacillati</taxon>
        <taxon>Actinomycetota</taxon>
        <taxon>Actinomycetes</taxon>
        <taxon>Mycobacteriales</taxon>
        <taxon>Mycobacteriaceae</taxon>
        <taxon>Mycolicibacterium</taxon>
    </lineage>
</organism>
<evidence type="ECO:0000259" key="4">
    <source>
        <dbReference type="Pfam" id="PF13490"/>
    </source>
</evidence>
<feature type="transmembrane region" description="Helical" evidence="2">
    <location>
        <begin position="87"/>
        <end position="108"/>
    </location>
</feature>
<dbReference type="RefSeq" id="WP_264069597.1">
    <property type="nucleotide sequence ID" value="NZ_JACKTY010000033.1"/>
</dbReference>
<dbReference type="Pfam" id="PF10039">
    <property type="entry name" value="DUF2275"/>
    <property type="match status" value="1"/>
</dbReference>
<evidence type="ECO:0000256" key="2">
    <source>
        <dbReference type="SAM" id="Phobius"/>
    </source>
</evidence>
<feature type="domain" description="DUF2275" evidence="3">
    <location>
        <begin position="56"/>
        <end position="194"/>
    </location>
</feature>
<comment type="caution">
    <text evidence="5">The sequence shown here is derived from an EMBL/GenBank/DDBJ whole genome shotgun (WGS) entry which is preliminary data.</text>
</comment>
<accession>A0ABT3CG79</accession>
<dbReference type="Proteomes" id="UP001526201">
    <property type="component" value="Unassembled WGS sequence"/>
</dbReference>
<keyword evidence="2" id="KW-1133">Transmembrane helix</keyword>
<feature type="transmembrane region" description="Helical" evidence="2">
    <location>
        <begin position="135"/>
        <end position="152"/>
    </location>
</feature>
<feature type="transmembrane region" description="Helical" evidence="2">
    <location>
        <begin position="188"/>
        <end position="205"/>
    </location>
</feature>
<keyword evidence="2" id="KW-0812">Transmembrane</keyword>
<name>A0ABT3CG79_9MYCO</name>
<keyword evidence="6" id="KW-1185">Reference proteome</keyword>
<feature type="domain" description="Putative zinc-finger" evidence="4">
    <location>
        <begin position="3"/>
        <end position="36"/>
    </location>
</feature>
<proteinExistence type="predicted"/>
<evidence type="ECO:0000259" key="3">
    <source>
        <dbReference type="Pfam" id="PF10039"/>
    </source>
</evidence>
<protein>
    <submittedName>
        <fullName evidence="5">DUF2275 domain-containing protein</fullName>
    </submittedName>
</protein>
<dbReference type="EMBL" id="JACKTY010000033">
    <property type="protein sequence ID" value="MCV7228457.1"/>
    <property type="molecule type" value="Genomic_DNA"/>
</dbReference>
<dbReference type="Pfam" id="PF13490">
    <property type="entry name" value="zf-HC2"/>
    <property type="match status" value="1"/>
</dbReference>
<feature type="region of interest" description="Disordered" evidence="1">
    <location>
        <begin position="214"/>
        <end position="250"/>
    </location>
</feature>
<reference evidence="5 6" key="1">
    <citation type="journal article" date="2022" name="BMC Genomics">
        <title>Comparative genome analysis of mycobacteria focusing on tRNA and non-coding RNA.</title>
        <authorList>
            <person name="Behra P.R.K."/>
            <person name="Pettersson B.M.F."/>
            <person name="Ramesh M."/>
            <person name="Das S."/>
            <person name="Dasgupta S."/>
            <person name="Kirsebom L.A."/>
        </authorList>
    </citation>
    <scope>NUCLEOTIDE SEQUENCE [LARGE SCALE GENOMIC DNA]</scope>
    <source>
        <strain evidence="5 6">DSM 44078</strain>
    </source>
</reference>